<keyword evidence="7" id="KW-1185">Reference proteome</keyword>
<dbReference type="PANTHER" id="PTHR42934:SF2">
    <property type="entry name" value="GLYCOLATE OXIDASE SUBUNIT GLCD"/>
    <property type="match status" value="1"/>
</dbReference>
<evidence type="ECO:0000256" key="1">
    <source>
        <dbReference type="ARBA" id="ARBA00001974"/>
    </source>
</evidence>
<protein>
    <submittedName>
        <fullName evidence="6">Glycolate oxidase</fullName>
    </submittedName>
</protein>
<dbReference type="Pfam" id="PF01565">
    <property type="entry name" value="FAD_binding_4"/>
    <property type="match status" value="1"/>
</dbReference>
<dbReference type="InterPro" id="IPR016171">
    <property type="entry name" value="Vanillyl_alc_oxidase_C-sub2"/>
</dbReference>
<dbReference type="InterPro" id="IPR004113">
    <property type="entry name" value="FAD-bd_oxidored_4_C"/>
</dbReference>
<reference evidence="7" key="1">
    <citation type="submission" date="2016-10" db="EMBL/GenBank/DDBJ databases">
        <authorList>
            <person name="Varghese N."/>
            <person name="Submissions S."/>
        </authorList>
    </citation>
    <scope>NUCLEOTIDE SEQUENCE [LARGE SCALE GENOMIC DNA]</scope>
    <source>
        <strain evidence="7">DSM 23256</strain>
    </source>
</reference>
<sequence>MRKYNRVGPNHIAELKAIVGEKNVLTDPDKLITYSQDEVTDARYHHMPEVVVFPETRDQVAEIIRLANRELIPVTPRGAGTGLAAGAAPMYGGIVLSLEKMNKIIEVNAEHMYMVVEPGVRTKDVQQAAAAVGLLYAGDPSSGDNCFIGGNIATNAGGNKAVKYGTTRHQVYAVEIVTPTGEITELGGLLNKSTSGYCLEQLIMGSEGTLGIITKATLKLIPLPPYKMDFLAVFPDTETAIDTVFKLLKAGIDPTSLEYMDNEAVNVCARYLKVGLPHQEDGNYLIITVETSTEEELEDKAARIDEICTAGGAIATLVPDSKTIWAARRAFGDANREESYIHSPEDLVVPVKHLAYAMREITRICKQHEAVGRVVAHAGDGNLHLTIMQGNIPAEEWPTKIDEILHDLFAFVYSIGGRMSGEHGIGSKRVKWMHRFADPVQLKMMQAIKKALDPNLILNPGTVFEVD</sequence>
<dbReference type="GO" id="GO:0071949">
    <property type="term" value="F:FAD binding"/>
    <property type="evidence" value="ECO:0007669"/>
    <property type="project" value="InterPro"/>
</dbReference>
<dbReference type="InterPro" id="IPR006094">
    <property type="entry name" value="Oxid_FAD_bind_N"/>
</dbReference>
<dbReference type="GO" id="GO:0016491">
    <property type="term" value="F:oxidoreductase activity"/>
    <property type="evidence" value="ECO:0007669"/>
    <property type="project" value="UniProtKB-KW"/>
</dbReference>
<dbReference type="Pfam" id="PF02913">
    <property type="entry name" value="FAD-oxidase_C"/>
    <property type="match status" value="1"/>
</dbReference>
<dbReference type="Gene3D" id="3.30.465.10">
    <property type="match status" value="1"/>
</dbReference>
<organism evidence="6 7">
    <name type="scientific">Sporolituus thermophilus DSM 23256</name>
    <dbReference type="NCBI Taxonomy" id="1123285"/>
    <lineage>
        <taxon>Bacteria</taxon>
        <taxon>Bacillati</taxon>
        <taxon>Bacillota</taxon>
        <taxon>Negativicutes</taxon>
        <taxon>Selenomonadales</taxon>
        <taxon>Sporomusaceae</taxon>
        <taxon>Sporolituus</taxon>
    </lineage>
</organism>
<keyword evidence="3" id="KW-0274">FAD</keyword>
<gene>
    <name evidence="6" type="ORF">SAMN05660235_01702</name>
</gene>
<evidence type="ECO:0000259" key="5">
    <source>
        <dbReference type="PROSITE" id="PS51387"/>
    </source>
</evidence>
<dbReference type="InterPro" id="IPR016166">
    <property type="entry name" value="FAD-bd_PCMH"/>
</dbReference>
<dbReference type="PANTHER" id="PTHR42934">
    <property type="entry name" value="GLYCOLATE OXIDASE SUBUNIT GLCD"/>
    <property type="match status" value="1"/>
</dbReference>
<dbReference type="Proteomes" id="UP000243333">
    <property type="component" value="Unassembled WGS sequence"/>
</dbReference>
<dbReference type="EMBL" id="FNBU01000011">
    <property type="protein sequence ID" value="SDF46558.1"/>
    <property type="molecule type" value="Genomic_DNA"/>
</dbReference>
<accession>A0A1G7LAP6</accession>
<dbReference type="FunFam" id="1.10.45.10:FF:000001">
    <property type="entry name" value="D-lactate dehydrogenase mitochondrial"/>
    <property type="match status" value="1"/>
</dbReference>
<evidence type="ECO:0000256" key="3">
    <source>
        <dbReference type="ARBA" id="ARBA00022827"/>
    </source>
</evidence>
<comment type="cofactor">
    <cofactor evidence="1">
        <name>FAD</name>
        <dbReference type="ChEBI" id="CHEBI:57692"/>
    </cofactor>
</comment>
<dbReference type="Gene3D" id="3.30.70.2740">
    <property type="match status" value="1"/>
</dbReference>
<dbReference type="PROSITE" id="PS51387">
    <property type="entry name" value="FAD_PCMH"/>
    <property type="match status" value="1"/>
</dbReference>
<dbReference type="STRING" id="1123285.SAMN05660235_01702"/>
<dbReference type="InterPro" id="IPR051914">
    <property type="entry name" value="FAD-linked_OxidoTrans_Type4"/>
</dbReference>
<feature type="domain" description="FAD-binding PCMH-type" evidence="5">
    <location>
        <begin position="44"/>
        <end position="223"/>
    </location>
</feature>
<evidence type="ECO:0000256" key="2">
    <source>
        <dbReference type="ARBA" id="ARBA00022630"/>
    </source>
</evidence>
<dbReference type="RefSeq" id="WP_093689927.1">
    <property type="nucleotide sequence ID" value="NZ_FNBU01000011.1"/>
</dbReference>
<keyword evidence="2" id="KW-0285">Flavoprotein</keyword>
<name>A0A1G7LAP6_9FIRM</name>
<dbReference type="Gene3D" id="1.10.45.10">
    <property type="entry name" value="Vanillyl-alcohol Oxidase, Chain A, domain 4"/>
    <property type="match status" value="1"/>
</dbReference>
<evidence type="ECO:0000256" key="4">
    <source>
        <dbReference type="ARBA" id="ARBA00023002"/>
    </source>
</evidence>
<dbReference type="AlphaFoldDB" id="A0A1G7LAP6"/>
<dbReference type="InterPro" id="IPR016169">
    <property type="entry name" value="FAD-bd_PCMH_sub2"/>
</dbReference>
<dbReference type="InterPro" id="IPR016164">
    <property type="entry name" value="FAD-linked_Oxase-like_C"/>
</dbReference>
<dbReference type="SUPFAM" id="SSF56176">
    <property type="entry name" value="FAD-binding/transporter-associated domain-like"/>
    <property type="match status" value="1"/>
</dbReference>
<dbReference type="SUPFAM" id="SSF55103">
    <property type="entry name" value="FAD-linked oxidases, C-terminal domain"/>
    <property type="match status" value="1"/>
</dbReference>
<dbReference type="OrthoDB" id="9767256at2"/>
<keyword evidence="4" id="KW-0560">Oxidoreductase</keyword>
<evidence type="ECO:0000313" key="7">
    <source>
        <dbReference type="Proteomes" id="UP000243333"/>
    </source>
</evidence>
<dbReference type="InterPro" id="IPR036318">
    <property type="entry name" value="FAD-bd_PCMH-like_sf"/>
</dbReference>
<proteinExistence type="predicted"/>
<evidence type="ECO:0000313" key="6">
    <source>
        <dbReference type="EMBL" id="SDF46558.1"/>
    </source>
</evidence>